<name>A0A1X0RX92_RHIZD</name>
<dbReference type="EMBL" id="KV921379">
    <property type="protein sequence ID" value="ORE16637.1"/>
    <property type="molecule type" value="Genomic_DNA"/>
</dbReference>
<evidence type="ECO:0000313" key="2">
    <source>
        <dbReference type="Proteomes" id="UP000242381"/>
    </source>
</evidence>
<reference evidence="1 2" key="1">
    <citation type="journal article" date="2016" name="Proc. Natl. Acad. Sci. U.S.A.">
        <title>Lipid metabolic changes in an early divergent fungus govern the establishment of a mutualistic symbiosis with endobacteria.</title>
        <authorList>
            <person name="Lastovetsky O.A."/>
            <person name="Gaspar M.L."/>
            <person name="Mondo S.J."/>
            <person name="LaButti K.M."/>
            <person name="Sandor L."/>
            <person name="Grigoriev I.V."/>
            <person name="Henry S.A."/>
            <person name="Pawlowska T.E."/>
        </authorList>
    </citation>
    <scope>NUCLEOTIDE SEQUENCE [LARGE SCALE GENOMIC DNA]</scope>
    <source>
        <strain evidence="1 2">ATCC 11559</strain>
    </source>
</reference>
<organism evidence="1 2">
    <name type="scientific">Rhizopus microsporus</name>
    <dbReference type="NCBI Taxonomy" id="58291"/>
    <lineage>
        <taxon>Eukaryota</taxon>
        <taxon>Fungi</taxon>
        <taxon>Fungi incertae sedis</taxon>
        <taxon>Mucoromycota</taxon>
        <taxon>Mucoromycotina</taxon>
        <taxon>Mucoromycetes</taxon>
        <taxon>Mucorales</taxon>
        <taxon>Mucorineae</taxon>
        <taxon>Rhizopodaceae</taxon>
        <taxon>Rhizopus</taxon>
    </lineage>
</organism>
<sequence>MTHLLRFPRESMFASRIYQSQTESFFANSIMTMDYRTDRLNVHVDDNMKVKGVSFG</sequence>
<accession>A0A1X0RX92</accession>
<dbReference type="AlphaFoldDB" id="A0A1X0RX92"/>
<dbReference type="Gene3D" id="3.30.10.10">
    <property type="entry name" value="Trypsin Inhibitor V, subunit A"/>
    <property type="match status" value="1"/>
</dbReference>
<protein>
    <submittedName>
        <fullName evidence="1">Uncharacterized protein</fullName>
    </submittedName>
</protein>
<dbReference type="Proteomes" id="UP000242381">
    <property type="component" value="Unassembled WGS sequence"/>
</dbReference>
<evidence type="ECO:0000313" key="1">
    <source>
        <dbReference type="EMBL" id="ORE16637.1"/>
    </source>
</evidence>
<gene>
    <name evidence="1" type="ORF">BCV71DRAFT_15013</name>
</gene>
<proteinExistence type="predicted"/>